<dbReference type="Pfam" id="PF00188">
    <property type="entry name" value="CAP"/>
    <property type="match status" value="2"/>
</dbReference>
<gene>
    <name evidence="6" type="ORF">MtrunA17_Chr2g0280341</name>
</gene>
<dbReference type="Proteomes" id="UP000265566">
    <property type="component" value="Chromosome 2"/>
</dbReference>
<dbReference type="PROSITE" id="PS01010">
    <property type="entry name" value="CRISP_2"/>
    <property type="match status" value="1"/>
</dbReference>
<keyword evidence="3" id="KW-0472">Membrane</keyword>
<name>A0A396J318_MEDTR</name>
<keyword evidence="2" id="KW-0611">Plant defense</keyword>
<dbReference type="EMBL" id="PSQE01000002">
    <property type="protein sequence ID" value="RHN71762.1"/>
    <property type="molecule type" value="Genomic_DNA"/>
</dbReference>
<dbReference type="InterPro" id="IPR001283">
    <property type="entry name" value="CRISP-related"/>
</dbReference>
<evidence type="ECO:0000256" key="1">
    <source>
        <dbReference type="ARBA" id="ARBA00003143"/>
    </source>
</evidence>
<keyword evidence="3" id="KW-0812">Transmembrane</keyword>
<feature type="transmembrane region" description="Helical" evidence="3">
    <location>
        <begin position="165"/>
        <end position="189"/>
    </location>
</feature>
<dbReference type="FunFam" id="3.40.33.10:FF:000004">
    <property type="entry name" value="CAP, cysteine-rich secretory protein, antigen 5"/>
    <property type="match status" value="1"/>
</dbReference>
<accession>A0A396J318</accession>
<keyword evidence="3" id="KW-1133">Transmembrane helix</keyword>
<keyword evidence="4" id="KW-0732">Signal</keyword>
<feature type="chain" id="PRO_5017337830" description="SCP domain-containing protein" evidence="4">
    <location>
        <begin position="24"/>
        <end position="338"/>
    </location>
</feature>
<protein>
    <recommendedName>
        <fullName evidence="5">SCP domain-containing protein</fullName>
    </recommendedName>
</protein>
<evidence type="ECO:0000259" key="5">
    <source>
        <dbReference type="SMART" id="SM00198"/>
    </source>
</evidence>
<dbReference type="InterPro" id="IPR014044">
    <property type="entry name" value="CAP_dom"/>
</dbReference>
<dbReference type="CDD" id="cd05381">
    <property type="entry name" value="CAP_PR-1"/>
    <property type="match status" value="1"/>
</dbReference>
<dbReference type="PRINTS" id="PR00837">
    <property type="entry name" value="V5TPXLIKE"/>
</dbReference>
<comment type="function">
    <text evidence="1">Probably involved in the defense reaction of plants against pathogens.</text>
</comment>
<feature type="signal peptide" evidence="4">
    <location>
        <begin position="1"/>
        <end position="23"/>
    </location>
</feature>
<evidence type="ECO:0000256" key="4">
    <source>
        <dbReference type="SAM" id="SignalP"/>
    </source>
</evidence>
<organism evidence="6">
    <name type="scientific">Medicago truncatula</name>
    <name type="common">Barrel medic</name>
    <name type="synonym">Medicago tribuloides</name>
    <dbReference type="NCBI Taxonomy" id="3880"/>
    <lineage>
        <taxon>Eukaryota</taxon>
        <taxon>Viridiplantae</taxon>
        <taxon>Streptophyta</taxon>
        <taxon>Embryophyta</taxon>
        <taxon>Tracheophyta</taxon>
        <taxon>Spermatophyta</taxon>
        <taxon>Magnoliopsida</taxon>
        <taxon>eudicotyledons</taxon>
        <taxon>Gunneridae</taxon>
        <taxon>Pentapetalae</taxon>
        <taxon>rosids</taxon>
        <taxon>fabids</taxon>
        <taxon>Fabales</taxon>
        <taxon>Fabaceae</taxon>
        <taxon>Papilionoideae</taxon>
        <taxon>50 kb inversion clade</taxon>
        <taxon>NPAAA clade</taxon>
        <taxon>Hologalegina</taxon>
        <taxon>IRL clade</taxon>
        <taxon>Trifolieae</taxon>
        <taxon>Medicago</taxon>
    </lineage>
</organism>
<proteinExistence type="predicted"/>
<dbReference type="SUPFAM" id="SSF55797">
    <property type="entry name" value="PR-1-like"/>
    <property type="match status" value="2"/>
</dbReference>
<comment type="caution">
    <text evidence="6">The sequence shown here is derived from an EMBL/GenBank/DDBJ whole genome shotgun (WGS) entry which is preliminary data.</text>
</comment>
<dbReference type="InterPro" id="IPR018244">
    <property type="entry name" value="Allrgn_V5/Tpx1_CS"/>
</dbReference>
<dbReference type="InterPro" id="IPR002413">
    <property type="entry name" value="V5_allergen-like"/>
</dbReference>
<dbReference type="SMART" id="SM00198">
    <property type="entry name" value="SCP"/>
    <property type="match status" value="2"/>
</dbReference>
<evidence type="ECO:0000256" key="3">
    <source>
        <dbReference type="SAM" id="Phobius"/>
    </source>
</evidence>
<dbReference type="PRINTS" id="PR00838">
    <property type="entry name" value="V5ALLERGEN"/>
</dbReference>
<dbReference type="Gramene" id="rna7396">
    <property type="protein sequence ID" value="RHN71762.1"/>
    <property type="gene ID" value="gene7396"/>
</dbReference>
<evidence type="ECO:0000313" key="6">
    <source>
        <dbReference type="EMBL" id="RHN71762.1"/>
    </source>
</evidence>
<dbReference type="PANTHER" id="PTHR10334">
    <property type="entry name" value="CYSTEINE-RICH SECRETORY PROTEIN-RELATED"/>
    <property type="match status" value="1"/>
</dbReference>
<reference evidence="6" key="1">
    <citation type="journal article" date="2018" name="Nat. Plants">
        <title>Whole-genome landscape of Medicago truncatula symbiotic genes.</title>
        <authorList>
            <person name="Pecrix Y."/>
            <person name="Gamas P."/>
            <person name="Carrere S."/>
        </authorList>
    </citation>
    <scope>NUCLEOTIDE SEQUENCE</scope>
    <source>
        <tissue evidence="6">Leaves</tissue>
    </source>
</reference>
<dbReference type="GO" id="GO:0005576">
    <property type="term" value="C:extracellular region"/>
    <property type="evidence" value="ECO:0007669"/>
    <property type="project" value="InterPro"/>
</dbReference>
<feature type="domain" description="SCP" evidence="5">
    <location>
        <begin position="25"/>
        <end position="160"/>
    </location>
</feature>
<dbReference type="InterPro" id="IPR035940">
    <property type="entry name" value="CAP_sf"/>
</dbReference>
<dbReference type="Gene3D" id="3.40.33.10">
    <property type="entry name" value="CAP"/>
    <property type="match status" value="2"/>
</dbReference>
<evidence type="ECO:0000256" key="2">
    <source>
        <dbReference type="ARBA" id="ARBA00023265"/>
    </source>
</evidence>
<sequence>MCSFSLWFVLGLIVIVGSHVAQAQDSPADYVNAHNKARSAVDSFIKIPNIVWDNEVAAYAQNYANQRKDCKPIPSNGGGRYGKNIAVSTGYISGTQAVKGWADEKPHFDNYLNKCFDGECHHFTQVVWSGSLRLGCGKVKFLLICYVGCCSIECRRFLFGFARYLFVYLLELFLSFDFVLSVVGLIFIVGSHVAQAKDSPANYVKAHNKARSAVDSFIKIPKIVWDKKIAAYAQNYANQRKDCKPIPSDSGGRYGENIAVSTGHISGRKAVKLWADEKPHFDNYLNKCFDGECHHFTQVVWSGSLRLGCGKVKCNNGGTFVTCNYYPPGNIPGQLPYQ</sequence>
<feature type="domain" description="SCP" evidence="5">
    <location>
        <begin position="198"/>
        <end position="333"/>
    </location>
</feature>
<keyword evidence="2" id="KW-0568">Pathogenesis-related protein</keyword>
<dbReference type="AlphaFoldDB" id="A0A396J318"/>